<evidence type="ECO:0000313" key="3">
    <source>
        <dbReference type="EMBL" id="QDP98885.1"/>
    </source>
</evidence>
<dbReference type="Gene3D" id="2.10.260.10">
    <property type="match status" value="1"/>
</dbReference>
<evidence type="ECO:0000313" key="4">
    <source>
        <dbReference type="Proteomes" id="UP000319263"/>
    </source>
</evidence>
<dbReference type="Pfam" id="PF04014">
    <property type="entry name" value="MazE_antitoxin"/>
    <property type="match status" value="1"/>
</dbReference>
<accession>A0A516Q686</accession>
<dbReference type="KEGG" id="mik:FOE78_17290"/>
<feature type="domain" description="SpoVT-AbrB" evidence="2">
    <location>
        <begin position="1"/>
        <end position="44"/>
    </location>
</feature>
<sequence length="90" mass="9605">MTSKGQITVPKDIRDELKLVPGSKLMFVRVGPGDVRIVARTGKLSDLKGILHRPGQRAMSIEEMNDAIADAAAESGMAGLDADQSDSQLK</sequence>
<gene>
    <name evidence="3" type="ORF">FOE78_17290</name>
</gene>
<dbReference type="Proteomes" id="UP000319263">
    <property type="component" value="Chromosome"/>
</dbReference>
<evidence type="ECO:0000256" key="1">
    <source>
        <dbReference type="PROSITE-ProRule" id="PRU01076"/>
    </source>
</evidence>
<dbReference type="EMBL" id="CP041692">
    <property type="protein sequence ID" value="QDP98885.1"/>
    <property type="molecule type" value="Genomic_DNA"/>
</dbReference>
<proteinExistence type="predicted"/>
<name>A0A516Q686_9ACTN</name>
<dbReference type="AlphaFoldDB" id="A0A516Q686"/>
<dbReference type="PROSITE" id="PS51740">
    <property type="entry name" value="SPOVT_ABRB"/>
    <property type="match status" value="1"/>
</dbReference>
<dbReference type="NCBIfam" id="TIGR01439">
    <property type="entry name" value="lp_hng_hel_AbrB"/>
    <property type="match status" value="1"/>
</dbReference>
<dbReference type="SUPFAM" id="SSF89447">
    <property type="entry name" value="AbrB/MazE/MraZ-like"/>
    <property type="match status" value="1"/>
</dbReference>
<organism evidence="3 4">
    <name type="scientific">Microlunatus elymi</name>
    <dbReference type="NCBI Taxonomy" id="2596828"/>
    <lineage>
        <taxon>Bacteria</taxon>
        <taxon>Bacillati</taxon>
        <taxon>Actinomycetota</taxon>
        <taxon>Actinomycetes</taxon>
        <taxon>Propionibacteriales</taxon>
        <taxon>Propionibacteriaceae</taxon>
        <taxon>Microlunatus</taxon>
    </lineage>
</organism>
<dbReference type="SMART" id="SM00966">
    <property type="entry name" value="SpoVT_AbrB"/>
    <property type="match status" value="1"/>
</dbReference>
<reference evidence="3 4" key="1">
    <citation type="submission" date="2019-07" db="EMBL/GenBank/DDBJ databases">
        <title>Microlunatus dokdonensis sp. nov. isolated from the rhizospheric soil of the wild plant Elymus tsukushiensis.</title>
        <authorList>
            <person name="Ghim S.-Y."/>
            <person name="Hwang Y.-J."/>
            <person name="Son J.-S."/>
            <person name="Shin J.-H."/>
        </authorList>
    </citation>
    <scope>NUCLEOTIDE SEQUENCE [LARGE SCALE GENOMIC DNA]</scope>
    <source>
        <strain evidence="3 4">KUDC0627</strain>
    </source>
</reference>
<protein>
    <submittedName>
        <fullName evidence="3">AbrB/MazE/SpoVT family DNA-binding domain-containing protein</fullName>
    </submittedName>
</protein>
<dbReference type="InterPro" id="IPR037914">
    <property type="entry name" value="SpoVT-AbrB_sf"/>
</dbReference>
<evidence type="ECO:0000259" key="2">
    <source>
        <dbReference type="PROSITE" id="PS51740"/>
    </source>
</evidence>
<dbReference type="OrthoDB" id="9811597at2"/>
<keyword evidence="4" id="KW-1185">Reference proteome</keyword>
<keyword evidence="1 3" id="KW-0238">DNA-binding</keyword>
<dbReference type="InterPro" id="IPR007159">
    <property type="entry name" value="SpoVT-AbrB_dom"/>
</dbReference>
<dbReference type="GO" id="GO:0003677">
    <property type="term" value="F:DNA binding"/>
    <property type="evidence" value="ECO:0007669"/>
    <property type="project" value="UniProtKB-UniRule"/>
</dbReference>